<accession>A0A1W9HQT7</accession>
<comment type="similarity">
    <text evidence="3 4">Belongs to the RlpA family.</text>
</comment>
<evidence type="ECO:0000313" key="7">
    <source>
        <dbReference type="Proteomes" id="UP000192872"/>
    </source>
</evidence>
<dbReference type="GO" id="GO:0071555">
    <property type="term" value="P:cell wall organization"/>
    <property type="evidence" value="ECO:0007669"/>
    <property type="project" value="UniProtKB-KW"/>
</dbReference>
<proteinExistence type="inferred from homology"/>
<dbReference type="InterPro" id="IPR034718">
    <property type="entry name" value="RlpA"/>
</dbReference>
<dbReference type="CDD" id="cd22268">
    <property type="entry name" value="DPBB_RlpA-like"/>
    <property type="match status" value="1"/>
</dbReference>
<dbReference type="EMBL" id="LWDL01000030">
    <property type="protein sequence ID" value="OQW49838.1"/>
    <property type="molecule type" value="Genomic_DNA"/>
</dbReference>
<evidence type="ECO:0000256" key="1">
    <source>
        <dbReference type="ARBA" id="ARBA00023239"/>
    </source>
</evidence>
<evidence type="ECO:0000256" key="3">
    <source>
        <dbReference type="HAMAP-Rule" id="MF_02071"/>
    </source>
</evidence>
<dbReference type="EC" id="4.2.2.-" evidence="3"/>
<dbReference type="AlphaFoldDB" id="A0A1W9HQT7"/>
<name>A0A1W9HQT7_9HYPH</name>
<evidence type="ECO:0000313" key="6">
    <source>
        <dbReference type="EMBL" id="OQW49838.1"/>
    </source>
</evidence>
<dbReference type="HAMAP" id="MF_02071">
    <property type="entry name" value="RlpA"/>
    <property type="match status" value="1"/>
</dbReference>
<dbReference type="Proteomes" id="UP000192872">
    <property type="component" value="Unassembled WGS sequence"/>
</dbReference>
<dbReference type="SUPFAM" id="SSF50685">
    <property type="entry name" value="Barwin-like endoglucanases"/>
    <property type="match status" value="1"/>
</dbReference>
<evidence type="ECO:0000259" key="5">
    <source>
        <dbReference type="Pfam" id="PF03330"/>
    </source>
</evidence>
<evidence type="ECO:0000256" key="4">
    <source>
        <dbReference type="RuleBase" id="RU003495"/>
    </source>
</evidence>
<gene>
    <name evidence="3" type="primary">rlpA</name>
    <name evidence="6" type="ORF">A4S15_14120</name>
</gene>
<sequence length="102" mass="11132">MFSFASQAKQVGVASYYGAELHGHRTASGARFNRHAMTAAHRTLPFGTQLRVTNLSNGKSVVVRINDRGPFVRRRVLDVSEAAARQLGFIARGTAKIAYEAL</sequence>
<reference evidence="6 7" key="1">
    <citation type="journal article" date="2017" name="Water Res.">
        <title>Comammox in drinking water systems.</title>
        <authorList>
            <person name="Wang Y."/>
            <person name="Ma L."/>
            <person name="Mao Y."/>
            <person name="Jiang X."/>
            <person name="Xia Y."/>
            <person name="Yu K."/>
            <person name="Li B."/>
            <person name="Zhang T."/>
        </authorList>
    </citation>
    <scope>NUCLEOTIDE SEQUENCE [LARGE SCALE GENOMIC DNA]</scope>
    <source>
        <strain evidence="6">SG_bin8</strain>
    </source>
</reference>
<keyword evidence="1 3" id="KW-0456">Lyase</keyword>
<dbReference type="STRING" id="1827387.A4S15_14120"/>
<protein>
    <recommendedName>
        <fullName evidence="3">Endolytic peptidoglycan transglycosylase RlpA</fullName>
        <ecNumber evidence="3">4.2.2.-</ecNumber>
    </recommendedName>
</protein>
<comment type="caution">
    <text evidence="6">The sequence shown here is derived from an EMBL/GenBank/DDBJ whole genome shotgun (WGS) entry which is preliminary data.</text>
</comment>
<dbReference type="PANTHER" id="PTHR34183">
    <property type="entry name" value="ENDOLYTIC PEPTIDOGLYCAN TRANSGLYCOSYLASE RLPA"/>
    <property type="match status" value="1"/>
</dbReference>
<keyword evidence="2 3" id="KW-0961">Cell wall biogenesis/degradation</keyword>
<feature type="domain" description="RlpA-like protein double-psi beta-barrel" evidence="5">
    <location>
        <begin position="10"/>
        <end position="99"/>
    </location>
</feature>
<comment type="function">
    <text evidence="3">Lytic transglycosylase with a strong preference for naked glycan strands that lack stem peptides.</text>
</comment>
<dbReference type="Pfam" id="PF03330">
    <property type="entry name" value="DPBB_1"/>
    <property type="match status" value="1"/>
</dbReference>
<dbReference type="InterPro" id="IPR009009">
    <property type="entry name" value="RlpA-like_DPBB"/>
</dbReference>
<dbReference type="NCBIfam" id="TIGR00413">
    <property type="entry name" value="rlpA"/>
    <property type="match status" value="1"/>
</dbReference>
<dbReference type="PANTHER" id="PTHR34183:SF1">
    <property type="entry name" value="ENDOLYTIC PEPTIDOGLYCAN TRANSGLYCOSYLASE RLPA"/>
    <property type="match status" value="1"/>
</dbReference>
<dbReference type="GO" id="GO:0008932">
    <property type="term" value="F:lytic endotransglycosylase activity"/>
    <property type="evidence" value="ECO:0007669"/>
    <property type="project" value="UniProtKB-UniRule"/>
</dbReference>
<evidence type="ECO:0000256" key="2">
    <source>
        <dbReference type="ARBA" id="ARBA00023316"/>
    </source>
</evidence>
<organism evidence="6 7">
    <name type="scientific">Candidatus Raskinella chloraquaticus</name>
    <dbReference type="NCBI Taxonomy" id="1951219"/>
    <lineage>
        <taxon>Bacteria</taxon>
        <taxon>Pseudomonadati</taxon>
        <taxon>Pseudomonadota</taxon>
        <taxon>Alphaproteobacteria</taxon>
        <taxon>Hyphomicrobiales</taxon>
        <taxon>Phreatobacteraceae</taxon>
        <taxon>Candidatus Raskinella</taxon>
    </lineage>
</organism>
<dbReference type="InterPro" id="IPR036908">
    <property type="entry name" value="RlpA-like_sf"/>
</dbReference>
<dbReference type="GO" id="GO:0000270">
    <property type="term" value="P:peptidoglycan metabolic process"/>
    <property type="evidence" value="ECO:0007669"/>
    <property type="project" value="UniProtKB-UniRule"/>
</dbReference>
<dbReference type="InterPro" id="IPR012997">
    <property type="entry name" value="RplA"/>
</dbReference>
<dbReference type="Gene3D" id="2.40.40.10">
    <property type="entry name" value="RlpA-like domain"/>
    <property type="match status" value="1"/>
</dbReference>